<proteinExistence type="predicted"/>
<gene>
    <name evidence="2" type="ORF">GCM10022409_06490</name>
</gene>
<dbReference type="SUPFAM" id="SSF111369">
    <property type="entry name" value="HlyD-like secretion proteins"/>
    <property type="match status" value="1"/>
</dbReference>
<sequence length="416" mass="45413">MDRAIAASTQTQRKRRRWLLMAGAAVLVIGALLAFRTALKPSLRRGDILTATVETGEVEATLTAAGTVIPGREAVLTSPIQSTIRRVAVAVGARVKPGETILELDKELANSSLAKLDDEQLRNQNKNSQLQLTLERSLTDLRAQAQVQAVKVRSLQSALRDEQQLLKIGGGTAENVRQAELNLTVAQLEAGRLTRQIQTQQRSNAADVRELGYTVSMQQRSIAELAGKLRQADISSQQPGVLTWVNDNLGTTVQAGDALARVADLSSFRVKATISDTYADALHQGDPVKVRINDTDLRGTVASISPSVEKGVVTFYAQLDNPHHPALRPNLRADVFVITRAHHGVPRVKNGPFYQGGKEQPVFVLTIDGRVVRRTVRFGDSNFDFVQIINGLRAGEEIVVSDMKDHLETPELTLHD</sequence>
<dbReference type="Proteomes" id="UP001501469">
    <property type="component" value="Unassembled WGS sequence"/>
</dbReference>
<dbReference type="Gene3D" id="2.40.30.170">
    <property type="match status" value="1"/>
</dbReference>
<feature type="transmembrane region" description="Helical" evidence="1">
    <location>
        <begin position="18"/>
        <end position="39"/>
    </location>
</feature>
<keyword evidence="1" id="KW-0472">Membrane</keyword>
<evidence type="ECO:0000256" key="1">
    <source>
        <dbReference type="SAM" id="Phobius"/>
    </source>
</evidence>
<dbReference type="RefSeq" id="WP_345050225.1">
    <property type="nucleotide sequence ID" value="NZ_BAABDK010000003.1"/>
</dbReference>
<keyword evidence="1" id="KW-1133">Transmembrane helix</keyword>
<protein>
    <recommendedName>
        <fullName evidence="4">RND transporter</fullName>
    </recommendedName>
</protein>
<keyword evidence="1" id="KW-0812">Transmembrane</keyword>
<dbReference type="PANTHER" id="PTHR30469:SF33">
    <property type="entry name" value="SLR1207 PROTEIN"/>
    <property type="match status" value="1"/>
</dbReference>
<accession>A0ABP7TGE2</accession>
<reference evidence="3" key="1">
    <citation type="journal article" date="2019" name="Int. J. Syst. Evol. Microbiol.">
        <title>The Global Catalogue of Microorganisms (GCM) 10K type strain sequencing project: providing services to taxonomists for standard genome sequencing and annotation.</title>
        <authorList>
            <consortium name="The Broad Institute Genomics Platform"/>
            <consortium name="The Broad Institute Genome Sequencing Center for Infectious Disease"/>
            <person name="Wu L."/>
            <person name="Ma J."/>
        </authorList>
    </citation>
    <scope>NUCLEOTIDE SEQUENCE [LARGE SCALE GENOMIC DNA]</scope>
    <source>
        <strain evidence="3">JCM 17225</strain>
    </source>
</reference>
<dbReference type="PANTHER" id="PTHR30469">
    <property type="entry name" value="MULTIDRUG RESISTANCE PROTEIN MDTA"/>
    <property type="match status" value="1"/>
</dbReference>
<dbReference type="EMBL" id="BAABDK010000003">
    <property type="protein sequence ID" value="GAA4025222.1"/>
    <property type="molecule type" value="Genomic_DNA"/>
</dbReference>
<evidence type="ECO:0000313" key="3">
    <source>
        <dbReference type="Proteomes" id="UP001501469"/>
    </source>
</evidence>
<evidence type="ECO:0000313" key="2">
    <source>
        <dbReference type="EMBL" id="GAA4025222.1"/>
    </source>
</evidence>
<organism evidence="2 3">
    <name type="scientific">Hymenobacter glaciei</name>
    <dbReference type="NCBI Taxonomy" id="877209"/>
    <lineage>
        <taxon>Bacteria</taxon>
        <taxon>Pseudomonadati</taxon>
        <taxon>Bacteroidota</taxon>
        <taxon>Cytophagia</taxon>
        <taxon>Cytophagales</taxon>
        <taxon>Hymenobacteraceae</taxon>
        <taxon>Hymenobacter</taxon>
    </lineage>
</organism>
<comment type="caution">
    <text evidence="2">The sequence shown here is derived from an EMBL/GenBank/DDBJ whole genome shotgun (WGS) entry which is preliminary data.</text>
</comment>
<name>A0ABP7TGE2_9BACT</name>
<keyword evidence="3" id="KW-1185">Reference proteome</keyword>
<evidence type="ECO:0008006" key="4">
    <source>
        <dbReference type="Google" id="ProtNLM"/>
    </source>
</evidence>
<dbReference type="Gene3D" id="2.40.420.20">
    <property type="match status" value="1"/>
</dbReference>